<sequence length="281" mass="31224">MMGASVHVLVLVLLVLHQAVYINAESQNWYKVEVSNATLDDETPRGERSVRSVAQCTMVASRDPQNQLLCFRTPGVCTKYDIVVMANDSDSFNGGDDVTLCWTRHLTDLSTTTATTTTTTTTTADEVVLNDDCSITIINQESSETETYDGDSGDPIPYIDFSTLVDKNCIHLEKTLMDVEDSRDFCNDLPGGGDLFVAGDMMGMMQYLAIHVPDQHVIVGAINDEGQNRWLDGRSVTLQELEPGKTIGEDECFYVKDNEMMHTHDCDRAEYFLCQKGVEFS</sequence>
<gene>
    <name evidence="3" type="ORF">Pcinc_006289</name>
</gene>
<name>A0AAE1GAX9_PETCI</name>
<dbReference type="Pfam" id="PF00059">
    <property type="entry name" value="Lectin_C"/>
    <property type="match status" value="1"/>
</dbReference>
<organism evidence="3 4">
    <name type="scientific">Petrolisthes cinctipes</name>
    <name type="common">Flat porcelain crab</name>
    <dbReference type="NCBI Taxonomy" id="88211"/>
    <lineage>
        <taxon>Eukaryota</taxon>
        <taxon>Metazoa</taxon>
        <taxon>Ecdysozoa</taxon>
        <taxon>Arthropoda</taxon>
        <taxon>Crustacea</taxon>
        <taxon>Multicrustacea</taxon>
        <taxon>Malacostraca</taxon>
        <taxon>Eumalacostraca</taxon>
        <taxon>Eucarida</taxon>
        <taxon>Decapoda</taxon>
        <taxon>Pleocyemata</taxon>
        <taxon>Anomura</taxon>
        <taxon>Galatheoidea</taxon>
        <taxon>Porcellanidae</taxon>
        <taxon>Petrolisthes</taxon>
    </lineage>
</organism>
<dbReference type="AlphaFoldDB" id="A0AAE1GAX9"/>
<evidence type="ECO:0000259" key="2">
    <source>
        <dbReference type="PROSITE" id="PS50041"/>
    </source>
</evidence>
<keyword evidence="4" id="KW-1185">Reference proteome</keyword>
<comment type="caution">
    <text evidence="3">The sequence shown here is derived from an EMBL/GenBank/DDBJ whole genome shotgun (WGS) entry which is preliminary data.</text>
</comment>
<feature type="chain" id="PRO_5042031522" description="C-type lectin domain-containing protein" evidence="1">
    <location>
        <begin position="25"/>
        <end position="281"/>
    </location>
</feature>
<dbReference type="SUPFAM" id="SSF56436">
    <property type="entry name" value="C-type lectin-like"/>
    <property type="match status" value="1"/>
</dbReference>
<protein>
    <recommendedName>
        <fullName evidence="2">C-type lectin domain-containing protein</fullName>
    </recommendedName>
</protein>
<proteinExistence type="predicted"/>
<dbReference type="InterPro" id="IPR016186">
    <property type="entry name" value="C-type_lectin-like/link_sf"/>
</dbReference>
<dbReference type="Proteomes" id="UP001286313">
    <property type="component" value="Unassembled WGS sequence"/>
</dbReference>
<accession>A0AAE1GAX9</accession>
<dbReference type="CDD" id="cd00037">
    <property type="entry name" value="CLECT"/>
    <property type="match status" value="1"/>
</dbReference>
<dbReference type="EMBL" id="JAWQEG010000464">
    <property type="protein sequence ID" value="KAK3889723.1"/>
    <property type="molecule type" value="Genomic_DNA"/>
</dbReference>
<feature type="signal peptide" evidence="1">
    <location>
        <begin position="1"/>
        <end position="24"/>
    </location>
</feature>
<dbReference type="PROSITE" id="PS50041">
    <property type="entry name" value="C_TYPE_LECTIN_2"/>
    <property type="match status" value="1"/>
</dbReference>
<reference evidence="3" key="1">
    <citation type="submission" date="2023-10" db="EMBL/GenBank/DDBJ databases">
        <title>Genome assemblies of two species of porcelain crab, Petrolisthes cinctipes and Petrolisthes manimaculis (Anomura: Porcellanidae).</title>
        <authorList>
            <person name="Angst P."/>
        </authorList>
    </citation>
    <scope>NUCLEOTIDE SEQUENCE</scope>
    <source>
        <strain evidence="3">PB745_01</strain>
        <tissue evidence="3">Gill</tissue>
    </source>
</reference>
<keyword evidence="1" id="KW-0732">Signal</keyword>
<evidence type="ECO:0000313" key="3">
    <source>
        <dbReference type="EMBL" id="KAK3889723.1"/>
    </source>
</evidence>
<dbReference type="InterPro" id="IPR001304">
    <property type="entry name" value="C-type_lectin-like"/>
</dbReference>
<evidence type="ECO:0000256" key="1">
    <source>
        <dbReference type="SAM" id="SignalP"/>
    </source>
</evidence>
<evidence type="ECO:0000313" key="4">
    <source>
        <dbReference type="Proteomes" id="UP001286313"/>
    </source>
</evidence>
<feature type="domain" description="C-type lectin" evidence="2">
    <location>
        <begin position="165"/>
        <end position="275"/>
    </location>
</feature>
<dbReference type="Gene3D" id="3.10.100.10">
    <property type="entry name" value="Mannose-Binding Protein A, subunit A"/>
    <property type="match status" value="1"/>
</dbReference>
<dbReference type="InterPro" id="IPR016187">
    <property type="entry name" value="CTDL_fold"/>
</dbReference>